<dbReference type="InterPro" id="IPR000490">
    <property type="entry name" value="Glyco_hydro_17"/>
</dbReference>
<dbReference type="Pfam" id="PF00332">
    <property type="entry name" value="Glyco_hydro_17"/>
    <property type="match status" value="1"/>
</dbReference>
<keyword evidence="8" id="KW-0134">Cell wall</keyword>
<keyword evidence="25" id="KW-1185">Reference proteome</keyword>
<gene>
    <name evidence="24" type="ORF">BDY17DRAFT_299190</name>
</gene>
<evidence type="ECO:0000256" key="17">
    <source>
        <dbReference type="ARBA" id="ARBA00023316"/>
    </source>
</evidence>
<dbReference type="EMBL" id="MU001636">
    <property type="protein sequence ID" value="KAF2482801.1"/>
    <property type="molecule type" value="Genomic_DNA"/>
</dbReference>
<dbReference type="GeneID" id="54474863"/>
<accession>A0A6A6PSZ1</accession>
<name>A0A6A6PSZ1_9PEZI</name>
<evidence type="ECO:0000256" key="4">
    <source>
        <dbReference type="ARBA" id="ARBA00008773"/>
    </source>
</evidence>
<keyword evidence="17" id="KW-0961">Cell wall biogenesis/degradation</keyword>
<evidence type="ECO:0000256" key="9">
    <source>
        <dbReference type="ARBA" id="ARBA00022525"/>
    </source>
</evidence>
<dbReference type="EC" id="3.2.1.39" evidence="5"/>
<evidence type="ECO:0000256" key="5">
    <source>
        <dbReference type="ARBA" id="ARBA00012780"/>
    </source>
</evidence>
<dbReference type="InterPro" id="IPR050732">
    <property type="entry name" value="Beta-glucan_modifiers"/>
</dbReference>
<dbReference type="PANTHER" id="PTHR16631">
    <property type="entry name" value="GLUCAN 1,3-BETA-GLUCOSIDASE"/>
    <property type="match status" value="1"/>
</dbReference>
<evidence type="ECO:0000256" key="16">
    <source>
        <dbReference type="ARBA" id="ARBA00023288"/>
    </source>
</evidence>
<comment type="function">
    <text evidence="19">Glucanases play a role in cell expansion during growth, in cell-cell fusion during mating, and in spore release during sporulation. This enzyme may be involved in beta-glucan degradation and also function biosynthetically as a transglycosylase.</text>
</comment>
<dbReference type="GO" id="GO:0071555">
    <property type="term" value="P:cell wall organization"/>
    <property type="evidence" value="ECO:0007669"/>
    <property type="project" value="UniProtKB-KW"/>
</dbReference>
<evidence type="ECO:0000256" key="11">
    <source>
        <dbReference type="ARBA" id="ARBA00022729"/>
    </source>
</evidence>
<evidence type="ECO:0000256" key="19">
    <source>
        <dbReference type="ARBA" id="ARBA00025152"/>
    </source>
</evidence>
<keyword evidence="9" id="KW-0964">Secreted</keyword>
<keyword evidence="11 23" id="KW-0732">Signal</keyword>
<dbReference type="GO" id="GO:0000272">
    <property type="term" value="P:polysaccharide catabolic process"/>
    <property type="evidence" value="ECO:0007669"/>
    <property type="project" value="UniProtKB-KW"/>
</dbReference>
<keyword evidence="14" id="KW-0325">Glycoprotein</keyword>
<comment type="similarity">
    <text evidence="4 22">Belongs to the glycosyl hydrolase 17 family.</text>
</comment>
<evidence type="ECO:0000256" key="13">
    <source>
        <dbReference type="ARBA" id="ARBA00023136"/>
    </source>
</evidence>
<comment type="catalytic activity">
    <reaction evidence="1">
        <text>Hydrolysis of (1-&gt;3)-beta-D-glucosidic linkages in (1-&gt;3)-beta-D-glucans.</text>
        <dbReference type="EC" id="3.2.1.39"/>
    </reaction>
</comment>
<dbReference type="RefSeq" id="XP_033589371.1">
    <property type="nucleotide sequence ID" value="XM_033733861.1"/>
</dbReference>
<evidence type="ECO:0000256" key="15">
    <source>
        <dbReference type="ARBA" id="ARBA00023277"/>
    </source>
</evidence>
<comment type="subcellular location">
    <subcellularLocation>
        <location evidence="3">Cell membrane</location>
        <topology evidence="3">Lipid-anchor</topology>
        <topology evidence="3">GPI-anchor</topology>
    </subcellularLocation>
    <subcellularLocation>
        <location evidence="2">Secreted</location>
        <location evidence="2">Cell wall</location>
    </subcellularLocation>
</comment>
<evidence type="ECO:0000256" key="7">
    <source>
        <dbReference type="ARBA" id="ARBA00022475"/>
    </source>
</evidence>
<evidence type="ECO:0000256" key="20">
    <source>
        <dbReference type="ARBA" id="ARBA00032134"/>
    </source>
</evidence>
<reference evidence="24" key="1">
    <citation type="journal article" date="2020" name="Stud. Mycol.">
        <title>101 Dothideomycetes genomes: a test case for predicting lifestyles and emergence of pathogens.</title>
        <authorList>
            <person name="Haridas S."/>
            <person name="Albert R."/>
            <person name="Binder M."/>
            <person name="Bloem J."/>
            <person name="Labutti K."/>
            <person name="Salamov A."/>
            <person name="Andreopoulos B."/>
            <person name="Baker S."/>
            <person name="Barry K."/>
            <person name="Bills G."/>
            <person name="Bluhm B."/>
            <person name="Cannon C."/>
            <person name="Castanera R."/>
            <person name="Culley D."/>
            <person name="Daum C."/>
            <person name="Ezra D."/>
            <person name="Gonzalez J."/>
            <person name="Henrissat B."/>
            <person name="Kuo A."/>
            <person name="Liang C."/>
            <person name="Lipzen A."/>
            <person name="Lutzoni F."/>
            <person name="Magnuson J."/>
            <person name="Mondo S."/>
            <person name="Nolan M."/>
            <person name="Ohm R."/>
            <person name="Pangilinan J."/>
            <person name="Park H.-J."/>
            <person name="Ramirez L."/>
            <person name="Alfaro M."/>
            <person name="Sun H."/>
            <person name="Tritt A."/>
            <person name="Yoshinaga Y."/>
            <person name="Zwiers L.-H."/>
            <person name="Turgeon B."/>
            <person name="Goodwin S."/>
            <person name="Spatafora J."/>
            <person name="Crous P."/>
            <person name="Grigoriev I."/>
        </authorList>
    </citation>
    <scope>NUCLEOTIDE SEQUENCE</scope>
    <source>
        <strain evidence="24">CBS 113389</strain>
    </source>
</reference>
<evidence type="ECO:0000313" key="24">
    <source>
        <dbReference type="EMBL" id="KAF2482801.1"/>
    </source>
</evidence>
<dbReference type="GO" id="GO:0009986">
    <property type="term" value="C:cell surface"/>
    <property type="evidence" value="ECO:0007669"/>
    <property type="project" value="TreeGrafter"/>
</dbReference>
<keyword evidence="10" id="KW-0336">GPI-anchor</keyword>
<dbReference type="OrthoDB" id="77201at2759"/>
<evidence type="ECO:0000256" key="23">
    <source>
        <dbReference type="SAM" id="SignalP"/>
    </source>
</evidence>
<evidence type="ECO:0000256" key="21">
    <source>
        <dbReference type="ARBA" id="ARBA00032906"/>
    </source>
</evidence>
<evidence type="ECO:0000313" key="25">
    <source>
        <dbReference type="Proteomes" id="UP000799767"/>
    </source>
</evidence>
<sequence length="285" mass="30878">MRFTNTLAAFAASFSLAQAFTSGFNVAANNPDGSCLTTAQYTTAFQKLQALPQKIKTVRLYASSDCNQLALAVPAAISTGTQILVGVWTEDEAHYTAEKAALQSAIQAHGHSWIYAISVGSEDLYRGDTTASTLAGQVYDVRGMVRQYGVTQPVGHVDTWTAWVNSTNSAVITAVDFLGMDGYPYFQYSSIGDAPSVFWTSVNNTKNVAQGKPVWVTETGWPVSGSNFGAAVPSIGNARKYWREVFCKATSEIDIFWYVYQDYSSNPSFGIFNSAGNAIYDLKSC</sequence>
<evidence type="ECO:0000256" key="6">
    <source>
        <dbReference type="ARBA" id="ARBA00019762"/>
    </source>
</evidence>
<evidence type="ECO:0000256" key="8">
    <source>
        <dbReference type="ARBA" id="ARBA00022512"/>
    </source>
</evidence>
<protein>
    <recommendedName>
        <fullName evidence="6">Probable glucan endo-1,3-beta-glucosidase eglC</fullName>
        <ecNumber evidence="5">3.2.1.39</ecNumber>
    </recommendedName>
    <alternativeName>
        <fullName evidence="20">Endo-1,3-beta-glucanase eglC</fullName>
    </alternativeName>
    <alternativeName>
        <fullName evidence="21">Laminarinase eglC</fullName>
    </alternativeName>
</protein>
<evidence type="ECO:0000256" key="12">
    <source>
        <dbReference type="ARBA" id="ARBA00022801"/>
    </source>
</evidence>
<dbReference type="SUPFAM" id="SSF51445">
    <property type="entry name" value="(Trans)glycosidases"/>
    <property type="match status" value="1"/>
</dbReference>
<dbReference type="Proteomes" id="UP000799767">
    <property type="component" value="Unassembled WGS sequence"/>
</dbReference>
<evidence type="ECO:0000256" key="3">
    <source>
        <dbReference type="ARBA" id="ARBA00004609"/>
    </source>
</evidence>
<dbReference type="InterPro" id="IPR017853">
    <property type="entry name" value="GH"/>
</dbReference>
<evidence type="ECO:0000256" key="14">
    <source>
        <dbReference type="ARBA" id="ARBA00023180"/>
    </source>
</evidence>
<proteinExistence type="inferred from homology"/>
<dbReference type="GO" id="GO:0005576">
    <property type="term" value="C:extracellular region"/>
    <property type="evidence" value="ECO:0007669"/>
    <property type="project" value="TreeGrafter"/>
</dbReference>
<dbReference type="GO" id="GO:0005886">
    <property type="term" value="C:plasma membrane"/>
    <property type="evidence" value="ECO:0007669"/>
    <property type="project" value="UniProtKB-SubCell"/>
</dbReference>
<evidence type="ECO:0000256" key="22">
    <source>
        <dbReference type="RuleBase" id="RU004335"/>
    </source>
</evidence>
<evidence type="ECO:0000256" key="1">
    <source>
        <dbReference type="ARBA" id="ARBA00000382"/>
    </source>
</evidence>
<organism evidence="24 25">
    <name type="scientific">Neohortaea acidophila</name>
    <dbReference type="NCBI Taxonomy" id="245834"/>
    <lineage>
        <taxon>Eukaryota</taxon>
        <taxon>Fungi</taxon>
        <taxon>Dikarya</taxon>
        <taxon>Ascomycota</taxon>
        <taxon>Pezizomycotina</taxon>
        <taxon>Dothideomycetes</taxon>
        <taxon>Dothideomycetidae</taxon>
        <taxon>Mycosphaerellales</taxon>
        <taxon>Teratosphaeriaceae</taxon>
        <taxon>Neohortaea</taxon>
    </lineage>
</organism>
<evidence type="ECO:0000256" key="2">
    <source>
        <dbReference type="ARBA" id="ARBA00004191"/>
    </source>
</evidence>
<keyword evidence="12 24" id="KW-0378">Hydrolase</keyword>
<keyword evidence="13" id="KW-0472">Membrane</keyword>
<dbReference type="GO" id="GO:0009277">
    <property type="term" value="C:fungal-type cell wall"/>
    <property type="evidence" value="ECO:0007669"/>
    <property type="project" value="TreeGrafter"/>
</dbReference>
<dbReference type="GO" id="GO:0098552">
    <property type="term" value="C:side of membrane"/>
    <property type="evidence" value="ECO:0007669"/>
    <property type="project" value="UniProtKB-KW"/>
</dbReference>
<keyword evidence="18" id="KW-0624">Polysaccharide degradation</keyword>
<evidence type="ECO:0000256" key="18">
    <source>
        <dbReference type="ARBA" id="ARBA00023326"/>
    </source>
</evidence>
<keyword evidence="16" id="KW-0449">Lipoprotein</keyword>
<keyword evidence="15" id="KW-0119">Carbohydrate metabolism</keyword>
<feature type="chain" id="PRO_5025495107" description="Probable glucan endo-1,3-beta-glucosidase eglC" evidence="23">
    <location>
        <begin position="20"/>
        <end position="285"/>
    </location>
</feature>
<dbReference type="PANTHER" id="PTHR16631:SF13">
    <property type="entry name" value="GLUCAN ENDO-1,3-BETA-GLUCOSIDASE EGLC-RELATED"/>
    <property type="match status" value="1"/>
</dbReference>
<evidence type="ECO:0000256" key="10">
    <source>
        <dbReference type="ARBA" id="ARBA00022622"/>
    </source>
</evidence>
<keyword evidence="7" id="KW-1003">Cell membrane</keyword>
<dbReference type="GO" id="GO:0042973">
    <property type="term" value="F:glucan endo-1,3-beta-D-glucosidase activity"/>
    <property type="evidence" value="ECO:0007669"/>
    <property type="project" value="UniProtKB-EC"/>
</dbReference>
<feature type="signal peptide" evidence="23">
    <location>
        <begin position="1"/>
        <end position="19"/>
    </location>
</feature>
<dbReference type="AlphaFoldDB" id="A0A6A6PSZ1"/>
<dbReference type="Gene3D" id="3.20.20.80">
    <property type="entry name" value="Glycosidases"/>
    <property type="match status" value="2"/>
</dbReference>